<evidence type="ECO:0000256" key="3">
    <source>
        <dbReference type="ARBA" id="ARBA00022723"/>
    </source>
</evidence>
<dbReference type="InterPro" id="IPR036396">
    <property type="entry name" value="Cyt_P450_sf"/>
</dbReference>
<keyword evidence="7" id="KW-0812">Transmembrane</keyword>
<feature type="region of interest" description="Disordered" evidence="6">
    <location>
        <begin position="534"/>
        <end position="559"/>
    </location>
</feature>
<evidence type="ECO:0000256" key="6">
    <source>
        <dbReference type="SAM" id="MobiDB-lite"/>
    </source>
</evidence>
<dbReference type="SUPFAM" id="SSF48264">
    <property type="entry name" value="Cytochrome P450"/>
    <property type="match status" value="1"/>
</dbReference>
<evidence type="ECO:0000256" key="2">
    <source>
        <dbReference type="ARBA" id="ARBA00022617"/>
    </source>
</evidence>
<dbReference type="GO" id="GO:0005506">
    <property type="term" value="F:iron ion binding"/>
    <property type="evidence" value="ECO:0007669"/>
    <property type="project" value="InterPro"/>
</dbReference>
<dbReference type="InterPro" id="IPR050529">
    <property type="entry name" value="CYP450_sterol_14alpha_dmase"/>
</dbReference>
<dbReference type="Pfam" id="PF00067">
    <property type="entry name" value="p450"/>
    <property type="match status" value="1"/>
</dbReference>
<evidence type="ECO:0000256" key="4">
    <source>
        <dbReference type="ARBA" id="ARBA00023004"/>
    </source>
</evidence>
<organism evidence="8 9">
    <name type="scientific">Podospora australis</name>
    <dbReference type="NCBI Taxonomy" id="1536484"/>
    <lineage>
        <taxon>Eukaryota</taxon>
        <taxon>Fungi</taxon>
        <taxon>Dikarya</taxon>
        <taxon>Ascomycota</taxon>
        <taxon>Pezizomycotina</taxon>
        <taxon>Sordariomycetes</taxon>
        <taxon>Sordariomycetidae</taxon>
        <taxon>Sordariales</taxon>
        <taxon>Podosporaceae</taxon>
        <taxon>Podospora</taxon>
    </lineage>
</organism>
<dbReference type="GO" id="GO:0016705">
    <property type="term" value="F:oxidoreductase activity, acting on paired donors, with incorporation or reduction of molecular oxygen"/>
    <property type="evidence" value="ECO:0007669"/>
    <property type="project" value="InterPro"/>
</dbReference>
<dbReference type="PANTHER" id="PTHR24304">
    <property type="entry name" value="CYTOCHROME P450 FAMILY 7"/>
    <property type="match status" value="1"/>
</dbReference>
<comment type="caution">
    <text evidence="8">The sequence shown here is derived from an EMBL/GenBank/DDBJ whole genome shotgun (WGS) entry which is preliminary data.</text>
</comment>
<dbReference type="Proteomes" id="UP001302126">
    <property type="component" value="Unassembled WGS sequence"/>
</dbReference>
<proteinExistence type="inferred from homology"/>
<keyword evidence="2 5" id="KW-0349">Heme</keyword>
<dbReference type="InterPro" id="IPR002401">
    <property type="entry name" value="Cyt_P450_E_grp-I"/>
</dbReference>
<sequence>METLTTFILPLLIAIITTLLYETKRTKPCPKAPSIPDPIPFISNTYLSLTNLPAFQAKVSFFQRTSSNVLTYRLGPKNVYIVQGADNVSPLMRVTNDTGSCDGSRKAMQLANALTFQKDVENPHHDWLDLSNCTIYMLKTCFPSQVRHSSEAFIVGILAPLGFDSSDIKKFARDTSSRLKKGSAWSDTPSHERVWYGLHKVYEEWMTRKKFSYSMAGKYLDDFESRLENKFPVGEYVEGNVFQFLKDEMGAASLVAMCGPRLLNMNGGRKFVDLAWEYDAIAFYILTGAPRWWDRKPFEVSDKFLEAVGRWVEDGWKKFDWDTEADWEEKFGSRFSREMIKWFLHDAKMSMKSARGWMGFVIFALISNTVPITTWALYEIIRDPVLLGEVREEVLTVFEGRTLNTANLLGLPLRIRQGFILGDTIFPKGYLVQAMVTAAHRDEKTWSAEGHPAGKFWAQRHVKSVIKGAPGEGERLIPEFDVAGKRGSFMSFGGGSGMCPGRFIAKQEILMALATMIARFDVEFVEWTTLDGGKASDRAARDDPRYDGTIVVPPDREVK</sequence>
<keyword evidence="4 5" id="KW-0408">Iron</keyword>
<dbReference type="AlphaFoldDB" id="A0AAN6WKS4"/>
<evidence type="ECO:0000313" key="9">
    <source>
        <dbReference type="Proteomes" id="UP001302126"/>
    </source>
</evidence>
<name>A0AAN6WKS4_9PEZI</name>
<reference evidence="8" key="2">
    <citation type="submission" date="2023-05" db="EMBL/GenBank/DDBJ databases">
        <authorList>
            <consortium name="Lawrence Berkeley National Laboratory"/>
            <person name="Steindorff A."/>
            <person name="Hensen N."/>
            <person name="Bonometti L."/>
            <person name="Westerberg I."/>
            <person name="Brannstrom I.O."/>
            <person name="Guillou S."/>
            <person name="Cros-Aarteil S."/>
            <person name="Calhoun S."/>
            <person name="Haridas S."/>
            <person name="Kuo A."/>
            <person name="Mondo S."/>
            <person name="Pangilinan J."/>
            <person name="Riley R."/>
            <person name="Labutti K."/>
            <person name="Andreopoulos B."/>
            <person name="Lipzen A."/>
            <person name="Chen C."/>
            <person name="Yanf M."/>
            <person name="Daum C."/>
            <person name="Ng V."/>
            <person name="Clum A."/>
            <person name="Ohm R."/>
            <person name="Martin F."/>
            <person name="Silar P."/>
            <person name="Natvig D."/>
            <person name="Lalanne C."/>
            <person name="Gautier V."/>
            <person name="Ament-Velasquez S.L."/>
            <person name="Kruys A."/>
            <person name="Hutchinson M.I."/>
            <person name="Powell A.J."/>
            <person name="Barry K."/>
            <person name="Miller A.N."/>
            <person name="Grigoriev I.V."/>
            <person name="Debuchy R."/>
            <person name="Gladieux P."/>
            <person name="Thoren M.H."/>
            <person name="Johannesson H."/>
        </authorList>
    </citation>
    <scope>NUCLEOTIDE SEQUENCE</scope>
    <source>
        <strain evidence="8">PSN309</strain>
    </source>
</reference>
<evidence type="ECO:0000313" key="8">
    <source>
        <dbReference type="EMBL" id="KAK4182187.1"/>
    </source>
</evidence>
<gene>
    <name evidence="8" type="ORF">QBC35DRAFT_549093</name>
</gene>
<keyword evidence="3 5" id="KW-0479">Metal-binding</keyword>
<evidence type="ECO:0000256" key="7">
    <source>
        <dbReference type="SAM" id="Phobius"/>
    </source>
</evidence>
<feature type="transmembrane region" description="Helical" evidence="7">
    <location>
        <begin position="6"/>
        <end position="23"/>
    </location>
</feature>
<keyword evidence="7" id="KW-1133">Transmembrane helix</keyword>
<dbReference type="PRINTS" id="PR00463">
    <property type="entry name" value="EP450I"/>
</dbReference>
<dbReference type="EMBL" id="MU864720">
    <property type="protein sequence ID" value="KAK4182187.1"/>
    <property type="molecule type" value="Genomic_DNA"/>
</dbReference>
<accession>A0AAN6WKS4</accession>
<feature type="transmembrane region" description="Helical" evidence="7">
    <location>
        <begin position="357"/>
        <end position="378"/>
    </location>
</feature>
<comment type="cofactor">
    <cofactor evidence="5">
        <name>heme</name>
        <dbReference type="ChEBI" id="CHEBI:30413"/>
    </cofactor>
</comment>
<comment type="similarity">
    <text evidence="1">Belongs to the cytochrome P450 family.</text>
</comment>
<reference evidence="8" key="1">
    <citation type="journal article" date="2023" name="Mol. Phylogenet. Evol.">
        <title>Genome-scale phylogeny and comparative genomics of the fungal order Sordariales.</title>
        <authorList>
            <person name="Hensen N."/>
            <person name="Bonometti L."/>
            <person name="Westerberg I."/>
            <person name="Brannstrom I.O."/>
            <person name="Guillou S."/>
            <person name="Cros-Aarteil S."/>
            <person name="Calhoun S."/>
            <person name="Haridas S."/>
            <person name="Kuo A."/>
            <person name="Mondo S."/>
            <person name="Pangilinan J."/>
            <person name="Riley R."/>
            <person name="LaButti K."/>
            <person name="Andreopoulos B."/>
            <person name="Lipzen A."/>
            <person name="Chen C."/>
            <person name="Yan M."/>
            <person name="Daum C."/>
            <person name="Ng V."/>
            <person name="Clum A."/>
            <person name="Steindorff A."/>
            <person name="Ohm R.A."/>
            <person name="Martin F."/>
            <person name="Silar P."/>
            <person name="Natvig D.O."/>
            <person name="Lalanne C."/>
            <person name="Gautier V."/>
            <person name="Ament-Velasquez S.L."/>
            <person name="Kruys A."/>
            <person name="Hutchinson M.I."/>
            <person name="Powell A.J."/>
            <person name="Barry K."/>
            <person name="Miller A.N."/>
            <person name="Grigoriev I.V."/>
            <person name="Debuchy R."/>
            <person name="Gladieux P."/>
            <person name="Hiltunen Thoren M."/>
            <person name="Johannesson H."/>
        </authorList>
    </citation>
    <scope>NUCLEOTIDE SEQUENCE</scope>
    <source>
        <strain evidence="8">PSN309</strain>
    </source>
</reference>
<dbReference type="PANTHER" id="PTHR24304:SF2">
    <property type="entry name" value="24-HYDROXYCHOLESTEROL 7-ALPHA-HYDROXYLASE"/>
    <property type="match status" value="1"/>
</dbReference>
<keyword evidence="7" id="KW-0472">Membrane</keyword>
<feature type="compositionally biased region" description="Basic and acidic residues" evidence="6">
    <location>
        <begin position="534"/>
        <end position="546"/>
    </location>
</feature>
<dbReference type="InterPro" id="IPR001128">
    <property type="entry name" value="Cyt_P450"/>
</dbReference>
<dbReference type="GO" id="GO:0008395">
    <property type="term" value="F:steroid hydroxylase activity"/>
    <property type="evidence" value="ECO:0007669"/>
    <property type="project" value="TreeGrafter"/>
</dbReference>
<feature type="binding site" description="axial binding residue" evidence="5">
    <location>
        <position position="499"/>
    </location>
    <ligand>
        <name>heme</name>
        <dbReference type="ChEBI" id="CHEBI:30413"/>
    </ligand>
    <ligandPart>
        <name>Fe</name>
        <dbReference type="ChEBI" id="CHEBI:18248"/>
    </ligandPart>
</feature>
<keyword evidence="9" id="KW-1185">Reference proteome</keyword>
<feature type="non-terminal residue" evidence="8">
    <location>
        <position position="559"/>
    </location>
</feature>
<evidence type="ECO:0000256" key="5">
    <source>
        <dbReference type="PIRSR" id="PIRSR602401-1"/>
    </source>
</evidence>
<evidence type="ECO:0000256" key="1">
    <source>
        <dbReference type="ARBA" id="ARBA00010617"/>
    </source>
</evidence>
<protein>
    <submittedName>
        <fullName evidence="8">Cytochrome P450</fullName>
    </submittedName>
</protein>
<dbReference type="GO" id="GO:0020037">
    <property type="term" value="F:heme binding"/>
    <property type="evidence" value="ECO:0007669"/>
    <property type="project" value="InterPro"/>
</dbReference>
<dbReference type="Gene3D" id="1.10.630.10">
    <property type="entry name" value="Cytochrome P450"/>
    <property type="match status" value="1"/>
</dbReference>